<feature type="region of interest" description="Disordered" evidence="1">
    <location>
        <begin position="583"/>
        <end position="635"/>
    </location>
</feature>
<feature type="compositionally biased region" description="Low complexity" evidence="1">
    <location>
        <begin position="1317"/>
        <end position="1355"/>
    </location>
</feature>
<feature type="compositionally biased region" description="Basic and acidic residues" evidence="1">
    <location>
        <begin position="294"/>
        <end position="303"/>
    </location>
</feature>
<feature type="compositionally biased region" description="Low complexity" evidence="1">
    <location>
        <begin position="1374"/>
        <end position="1385"/>
    </location>
</feature>
<evidence type="ECO:0000313" key="3">
    <source>
        <dbReference type="EMBL" id="PWI72888.1"/>
    </source>
</evidence>
<dbReference type="Proteomes" id="UP000245956">
    <property type="component" value="Unassembled WGS sequence"/>
</dbReference>
<feature type="compositionally biased region" description="Pro residues" evidence="1">
    <location>
        <begin position="194"/>
        <end position="205"/>
    </location>
</feature>
<feature type="compositionally biased region" description="Low complexity" evidence="1">
    <location>
        <begin position="431"/>
        <end position="440"/>
    </location>
</feature>
<dbReference type="InterPro" id="IPR055936">
    <property type="entry name" value="DUF7514"/>
</dbReference>
<accession>A0A2U3EEF0</accession>
<gene>
    <name evidence="3" type="ORF">PCL_09903</name>
</gene>
<feature type="region of interest" description="Disordered" evidence="1">
    <location>
        <begin position="1166"/>
        <end position="1213"/>
    </location>
</feature>
<feature type="domain" description="DUF7514" evidence="2">
    <location>
        <begin position="18"/>
        <end position="176"/>
    </location>
</feature>
<feature type="compositionally biased region" description="Acidic residues" evidence="1">
    <location>
        <begin position="1195"/>
        <end position="1212"/>
    </location>
</feature>
<reference evidence="3 4" key="1">
    <citation type="journal article" date="2016" name="Front. Microbiol.">
        <title>Genome and transcriptome sequences reveal the specific parasitism of the nematophagous Purpureocillium lilacinum 36-1.</title>
        <authorList>
            <person name="Xie J."/>
            <person name="Li S."/>
            <person name="Mo C."/>
            <person name="Xiao X."/>
            <person name="Peng D."/>
            <person name="Wang G."/>
            <person name="Xiao Y."/>
        </authorList>
    </citation>
    <scope>NUCLEOTIDE SEQUENCE [LARGE SCALE GENOMIC DNA]</scope>
    <source>
        <strain evidence="3 4">36-1</strain>
    </source>
</reference>
<evidence type="ECO:0000256" key="1">
    <source>
        <dbReference type="SAM" id="MobiDB-lite"/>
    </source>
</evidence>
<feature type="region of interest" description="Disordered" evidence="1">
    <location>
        <begin position="178"/>
        <end position="556"/>
    </location>
</feature>
<proteinExistence type="predicted"/>
<feature type="compositionally biased region" description="Polar residues" evidence="1">
    <location>
        <begin position="1171"/>
        <end position="1189"/>
    </location>
</feature>
<name>A0A2U3EEF0_PURLI</name>
<sequence>MSTSGSDATPGAALQYSYMFETNNAPTKQLDALLRAIARHIILEIGDRQDAQLTPTKLAAFYKAVGGDYDSLFIDMTHPSIAYVWQVTGCQHSLQPTSDDFAPPSIPALTFRGFSRWESLEILLGPEEHVPFLQYAVKNWALKHPDTGEDFPPELPATVFPTQPNVEVDRWHKSCADRLKSEAASSAEEGTTPKPSPAAEQPPPRFTYVHVNPFQPTSSPRPRATENDYFGRPMSYTHVPMGRHASTRRSDRSPRREETAEDRARRKSFSDYTSEPLHPDMPPHAYSSTYLDPGFKRPTEQPRRHSHPRHQSSESSDGEPMPEPINHKVKRRRHPVSPPPPPSVRRFVPPSAPIPPPAASGVRPHRSDTRSDDPKRRSVPSPLGSLRSKLSETVSSILPNGFTSDRPRAGSRQNSSNDPIRVRRSREQFQPSRLSRSYSDPDSDDSSELGPTDDVRRRRRARDERERERYQRGRVRDSDRDWDDERDRDSGGRRERPYLRRPETQRRTSSHADIDRQRDQPGWDPRDREHRRKWERRSPDESTVPPTTGVSGRRQLNSRDVSLFSFGNGGSVASLEARAAASTINGPGVGGVGELQRQRRCRPRRSGGSSARVRKRGDGGTVGGAKDGMRSDGPCDTRTTTMADGNHLVVGGHKMPCVWAIDKAVTTKDESTPATMTVLPKDEVDPERRAAHFGSLHAAGVDIQAREWKVADERPFDARRGNSRSLTLGLLWRLRAWMDRWIHARMMRCALRKSAADGVACFRAYLSPVSNAWAGCHGHLPARPLAARQGSPGSHWRAAQRAGASARHHPGPVIQATPQCHAPQPWMSPVSETLLHPSIHPIPPSADVVHPTTTTTNPRPAFIFLLCPSIPLAQQHSAAFFTLQPLGSPRSERTAATHAPLQAVRRGHRCHLPVAFAAAAAAAAATAAAAAQLESPGPARLPDRNTSQPITAGRGLTVLGLPVPTPLAAERRRRGARLPARIDTALACPTYDPVTRNETGHLISPLPHRPCARTAALHNCHCFANRPRLEAATAVKMKGRPVEELVYECMFPKPKSNDPIHFSAFLQRYLIPEVRQETHSFYGHLETQEAKYPGLDYNHKTHRIRLSRWPWHRRLFRAFNNLDLTPNEIAGLTKWEGTKWAKEKFEAEQGIVIRDTTDEGFPDWTEIPDYTSRSNSLSDEQQHVGTSTIRGLGMLDDEDEDEDEDDETDGELESVGVELNARLRAQAARREAGETSAVLDEEWEQWLKHAIESGELTIITDRITDQMYHRAATSSSVIPAALVPPSMLNAARAGQWSEIPELLQPVLRRTIDAEDLGSTSSGSAGTQTPSDRSATPSTTSSSRLPSLDDSALSRAPWVQRRSISGLRLPGGEAGTTTRTAEASGA</sequence>
<comment type="caution">
    <text evidence="3">The sequence shown here is derived from an EMBL/GenBank/DDBJ whole genome shotgun (WGS) entry which is preliminary data.</text>
</comment>
<feature type="compositionally biased region" description="Basic and acidic residues" evidence="1">
    <location>
        <begin position="453"/>
        <end position="528"/>
    </location>
</feature>
<dbReference type="EMBL" id="LCWV01000005">
    <property type="protein sequence ID" value="PWI72888.1"/>
    <property type="molecule type" value="Genomic_DNA"/>
</dbReference>
<organism evidence="3 4">
    <name type="scientific">Purpureocillium lilacinum</name>
    <name type="common">Paecilomyces lilacinus</name>
    <dbReference type="NCBI Taxonomy" id="33203"/>
    <lineage>
        <taxon>Eukaryota</taxon>
        <taxon>Fungi</taxon>
        <taxon>Dikarya</taxon>
        <taxon>Ascomycota</taxon>
        <taxon>Pezizomycotina</taxon>
        <taxon>Sordariomycetes</taxon>
        <taxon>Hypocreomycetidae</taxon>
        <taxon>Hypocreales</taxon>
        <taxon>Ophiocordycipitaceae</taxon>
        <taxon>Purpureocillium</taxon>
    </lineage>
</organism>
<dbReference type="Pfam" id="PF24355">
    <property type="entry name" value="DUF7514"/>
    <property type="match status" value="1"/>
</dbReference>
<dbReference type="PANTHER" id="PTHR39611:SF2">
    <property type="entry name" value="HYDROXYPROLINE-RICH GLYCOPROTEIN DZ-HRGP"/>
    <property type="match status" value="1"/>
</dbReference>
<feature type="compositionally biased region" description="Polar residues" evidence="1">
    <location>
        <begin position="544"/>
        <end position="556"/>
    </location>
</feature>
<evidence type="ECO:0000313" key="4">
    <source>
        <dbReference type="Proteomes" id="UP000245956"/>
    </source>
</evidence>
<protein>
    <recommendedName>
        <fullName evidence="2">DUF7514 domain-containing protein</fullName>
    </recommendedName>
</protein>
<feature type="compositionally biased region" description="Basic and acidic residues" evidence="1">
    <location>
        <begin position="248"/>
        <end position="264"/>
    </location>
</feature>
<evidence type="ECO:0000259" key="2">
    <source>
        <dbReference type="Pfam" id="PF24355"/>
    </source>
</evidence>
<dbReference type="PANTHER" id="PTHR39611">
    <property type="entry name" value="HYDROXYPROLINE-RICH GLYCOPROTEIN DZ-HRGP-RELATED"/>
    <property type="match status" value="1"/>
</dbReference>
<feature type="compositionally biased region" description="Basic and acidic residues" evidence="1">
    <location>
        <begin position="365"/>
        <end position="376"/>
    </location>
</feature>
<feature type="compositionally biased region" description="Polar residues" evidence="1">
    <location>
        <begin position="391"/>
        <end position="403"/>
    </location>
</feature>
<feature type="region of interest" description="Disordered" evidence="1">
    <location>
        <begin position="1315"/>
        <end position="1385"/>
    </location>
</feature>